<dbReference type="EMBL" id="AMGY01000003">
    <property type="protein sequence ID" value="EXJ86751.1"/>
    <property type="molecule type" value="Genomic_DNA"/>
</dbReference>
<keyword evidence="3" id="KW-1185">Reference proteome</keyword>
<gene>
    <name evidence="2" type="ORF">A1O3_03705</name>
</gene>
<feature type="region of interest" description="Disordered" evidence="1">
    <location>
        <begin position="57"/>
        <end position="91"/>
    </location>
</feature>
<dbReference type="RefSeq" id="XP_007732030.1">
    <property type="nucleotide sequence ID" value="XM_007733840.1"/>
</dbReference>
<name>W9YBV8_9EURO</name>
<reference evidence="2 3" key="1">
    <citation type="submission" date="2013-03" db="EMBL/GenBank/DDBJ databases">
        <title>The Genome Sequence of Capronia epimyces CBS 606.96.</title>
        <authorList>
            <consortium name="The Broad Institute Genomics Platform"/>
            <person name="Cuomo C."/>
            <person name="de Hoog S."/>
            <person name="Gorbushina A."/>
            <person name="Walker B."/>
            <person name="Young S.K."/>
            <person name="Zeng Q."/>
            <person name="Gargeya S."/>
            <person name="Fitzgerald M."/>
            <person name="Haas B."/>
            <person name="Abouelleil A."/>
            <person name="Allen A.W."/>
            <person name="Alvarado L."/>
            <person name="Arachchi H.M."/>
            <person name="Berlin A.M."/>
            <person name="Chapman S.B."/>
            <person name="Gainer-Dewar J."/>
            <person name="Goldberg J."/>
            <person name="Griggs A."/>
            <person name="Gujja S."/>
            <person name="Hansen M."/>
            <person name="Howarth C."/>
            <person name="Imamovic A."/>
            <person name="Ireland A."/>
            <person name="Larimer J."/>
            <person name="McCowan C."/>
            <person name="Murphy C."/>
            <person name="Pearson M."/>
            <person name="Poon T.W."/>
            <person name="Priest M."/>
            <person name="Roberts A."/>
            <person name="Saif S."/>
            <person name="Shea T."/>
            <person name="Sisk P."/>
            <person name="Sykes S."/>
            <person name="Wortman J."/>
            <person name="Nusbaum C."/>
            <person name="Birren B."/>
        </authorList>
    </citation>
    <scope>NUCLEOTIDE SEQUENCE [LARGE SCALE GENOMIC DNA]</scope>
    <source>
        <strain evidence="2 3">CBS 606.96</strain>
    </source>
</reference>
<dbReference type="Proteomes" id="UP000019478">
    <property type="component" value="Unassembled WGS sequence"/>
</dbReference>
<evidence type="ECO:0000313" key="3">
    <source>
        <dbReference type="Proteomes" id="UP000019478"/>
    </source>
</evidence>
<organism evidence="2 3">
    <name type="scientific">Capronia epimyces CBS 606.96</name>
    <dbReference type="NCBI Taxonomy" id="1182542"/>
    <lineage>
        <taxon>Eukaryota</taxon>
        <taxon>Fungi</taxon>
        <taxon>Dikarya</taxon>
        <taxon>Ascomycota</taxon>
        <taxon>Pezizomycotina</taxon>
        <taxon>Eurotiomycetes</taxon>
        <taxon>Chaetothyriomycetidae</taxon>
        <taxon>Chaetothyriales</taxon>
        <taxon>Herpotrichiellaceae</taxon>
        <taxon>Capronia</taxon>
    </lineage>
</organism>
<sequence>MAATTIVNLQVTEAATTDSRLTFLLKALQECAPVYRLAKEARARIVAYVSSVKSFASGPRSRQHAQRPLTTRDAQGAGGMLDQDFGASSDEVFPAPGLPTGPDDVDWPAYAQRSMHGDEGMMAFDSPSNLMSGLDDETSMMSMEDGGPSTDGIDIMNNLQGWFSLGMME</sequence>
<proteinExistence type="predicted"/>
<evidence type="ECO:0000256" key="1">
    <source>
        <dbReference type="SAM" id="MobiDB-lite"/>
    </source>
</evidence>
<dbReference type="GeneID" id="19167830"/>
<dbReference type="AlphaFoldDB" id="W9YBV8"/>
<dbReference type="HOGENOM" id="CLU_1578320_0_0_1"/>
<accession>W9YBV8</accession>
<comment type="caution">
    <text evidence="2">The sequence shown here is derived from an EMBL/GenBank/DDBJ whole genome shotgun (WGS) entry which is preliminary data.</text>
</comment>
<evidence type="ECO:0000313" key="2">
    <source>
        <dbReference type="EMBL" id="EXJ86751.1"/>
    </source>
</evidence>
<protein>
    <submittedName>
        <fullName evidence="2">Uncharacterized protein</fullName>
    </submittedName>
</protein>